<dbReference type="KEGG" id="sals:SLNWT_3449"/>
<evidence type="ECO:0008006" key="5">
    <source>
        <dbReference type="Google" id="ProtNLM"/>
    </source>
</evidence>
<proteinExistence type="predicted"/>
<organism evidence="3 4">
    <name type="scientific">Streptomyces albus (strain ATCC 21838 / DSM 41398 / FERM P-419 / JCM 4703 / NBRC 107858)</name>
    <dbReference type="NCBI Taxonomy" id="1081613"/>
    <lineage>
        <taxon>Bacteria</taxon>
        <taxon>Bacillati</taxon>
        <taxon>Actinomycetota</taxon>
        <taxon>Actinomycetes</taxon>
        <taxon>Kitasatosporales</taxon>
        <taxon>Streptomycetaceae</taxon>
        <taxon>Streptomyces</taxon>
    </lineage>
</organism>
<feature type="signal peptide" evidence="2">
    <location>
        <begin position="1"/>
        <end position="23"/>
    </location>
</feature>
<feature type="region of interest" description="Disordered" evidence="1">
    <location>
        <begin position="128"/>
        <end position="156"/>
    </location>
</feature>
<evidence type="ECO:0000256" key="2">
    <source>
        <dbReference type="SAM" id="SignalP"/>
    </source>
</evidence>
<gene>
    <name evidence="3" type="ORF">SLNWT_3449</name>
</gene>
<feature type="chain" id="PRO_5002116233" description="Esterase-like activity of phytase family protein" evidence="2">
    <location>
        <begin position="24"/>
        <end position="337"/>
    </location>
</feature>
<dbReference type="EMBL" id="CP010519">
    <property type="protein sequence ID" value="AJE83825.1"/>
    <property type="molecule type" value="Genomic_DNA"/>
</dbReference>
<evidence type="ECO:0000256" key="1">
    <source>
        <dbReference type="SAM" id="MobiDB-lite"/>
    </source>
</evidence>
<protein>
    <recommendedName>
        <fullName evidence="5">Esterase-like activity of phytase family protein</fullName>
    </recommendedName>
</protein>
<sequence>MRTGILAVGLGLGCLAAVPAAGAAGARGPAAEWPGDASVRTADEKDFFGENLSGLSFGSGDGGGDADVLWAVKNGPGTLYRLVPDGENWVPDPSGGWADGKALHYADGGGDADAEGVVATPEGVFAATERDNDEEDESSQRILRFDTGSGSGDSLDAAEEWDLTADLPDSEPNAGIEAISWVPDAYLTAHGFKDQRTGGSYDPGGYPGHGGGLYLVGLESTGAVYAYALGEDGDATRVADFPTGFEAVMDLEFEPGTGRLWAACDDTCDGQTATLGIEDGAFTVDQVLDRPGDMPNLNNEGFAIAPAAACAGGRLPVLWSDDGGEDGHALRAGSLTC</sequence>
<reference evidence="3 4" key="1">
    <citation type="submission" date="2015-01" db="EMBL/GenBank/DDBJ databases">
        <title>Enhanced salinomycin production by adjusting the supply of polyketide extender units in Streptomyce albus DSM 41398.</title>
        <authorList>
            <person name="Lu C."/>
        </authorList>
    </citation>
    <scope>NUCLEOTIDE SEQUENCE [LARGE SCALE GENOMIC DNA]</scope>
    <source>
        <strain evidence="4">ATCC 21838 / DSM 41398 / FERM P-419 / JCM 4703 / NBRC 107858</strain>
    </source>
</reference>
<keyword evidence="2" id="KW-0732">Signal</keyword>
<dbReference type="AlphaFoldDB" id="A0A0B5EX92"/>
<accession>A0A0B5EX92</accession>
<dbReference type="Proteomes" id="UP000031523">
    <property type="component" value="Chromosome"/>
</dbReference>
<evidence type="ECO:0000313" key="4">
    <source>
        <dbReference type="Proteomes" id="UP000031523"/>
    </source>
</evidence>
<evidence type="ECO:0000313" key="3">
    <source>
        <dbReference type="EMBL" id="AJE83825.1"/>
    </source>
</evidence>
<dbReference type="SUPFAM" id="SSF101898">
    <property type="entry name" value="NHL repeat"/>
    <property type="match status" value="1"/>
</dbReference>
<keyword evidence="4" id="KW-1185">Reference proteome</keyword>
<name>A0A0B5EX92_STRA4</name>